<dbReference type="AlphaFoldDB" id="A0A9P0E9F4"/>
<keyword evidence="3" id="KW-1185">Reference proteome</keyword>
<evidence type="ECO:0000256" key="1">
    <source>
        <dbReference type="SAM" id="MobiDB-lite"/>
    </source>
</evidence>
<evidence type="ECO:0000313" key="3">
    <source>
        <dbReference type="Proteomes" id="UP001152798"/>
    </source>
</evidence>
<dbReference type="Proteomes" id="UP001152798">
    <property type="component" value="Chromosome 1"/>
</dbReference>
<protein>
    <submittedName>
        <fullName evidence="2">Uncharacterized protein</fullName>
    </submittedName>
</protein>
<reference evidence="2" key="1">
    <citation type="submission" date="2022-01" db="EMBL/GenBank/DDBJ databases">
        <authorList>
            <person name="King R."/>
        </authorList>
    </citation>
    <scope>NUCLEOTIDE SEQUENCE</scope>
</reference>
<name>A0A9P0E9F4_NEZVI</name>
<dbReference type="OrthoDB" id="407509at2759"/>
<accession>A0A9P0E9F4</accession>
<feature type="compositionally biased region" description="Basic and acidic residues" evidence="1">
    <location>
        <begin position="12"/>
        <end position="21"/>
    </location>
</feature>
<evidence type="ECO:0000313" key="2">
    <source>
        <dbReference type="EMBL" id="CAH1390844.1"/>
    </source>
</evidence>
<organism evidence="2 3">
    <name type="scientific">Nezara viridula</name>
    <name type="common">Southern green stink bug</name>
    <name type="synonym">Cimex viridulus</name>
    <dbReference type="NCBI Taxonomy" id="85310"/>
    <lineage>
        <taxon>Eukaryota</taxon>
        <taxon>Metazoa</taxon>
        <taxon>Ecdysozoa</taxon>
        <taxon>Arthropoda</taxon>
        <taxon>Hexapoda</taxon>
        <taxon>Insecta</taxon>
        <taxon>Pterygota</taxon>
        <taxon>Neoptera</taxon>
        <taxon>Paraneoptera</taxon>
        <taxon>Hemiptera</taxon>
        <taxon>Heteroptera</taxon>
        <taxon>Panheteroptera</taxon>
        <taxon>Pentatomomorpha</taxon>
        <taxon>Pentatomoidea</taxon>
        <taxon>Pentatomidae</taxon>
        <taxon>Pentatominae</taxon>
        <taxon>Nezara</taxon>
    </lineage>
</organism>
<sequence>MDQAVYGLVSKRAREEERTPTDRLGQGDEEDLGEAAWKKVALERKEWKRIGQDWSRYKNRSEINTLQNAIGTMATTLWHQAGWKREAPEERLHRMAADARSLLGVRRLKATS</sequence>
<proteinExistence type="predicted"/>
<gene>
    <name evidence="2" type="ORF">NEZAVI_LOCUS1972</name>
</gene>
<feature type="region of interest" description="Disordered" evidence="1">
    <location>
        <begin position="1"/>
        <end position="30"/>
    </location>
</feature>
<dbReference type="EMBL" id="OV725077">
    <property type="protein sequence ID" value="CAH1390844.1"/>
    <property type="molecule type" value="Genomic_DNA"/>
</dbReference>